<dbReference type="EMBL" id="JACCBI010000001">
    <property type="protein sequence ID" value="NYD67499.1"/>
    <property type="molecule type" value="Genomic_DNA"/>
</dbReference>
<proteinExistence type="predicted"/>
<evidence type="ECO:0000313" key="1">
    <source>
        <dbReference type="EMBL" id="NYD67499.1"/>
    </source>
</evidence>
<name>A0A852SJT8_9MICO</name>
<gene>
    <name evidence="1" type="ORF">BJ972_002018</name>
</gene>
<accession>A0A852SJT8</accession>
<dbReference type="Proteomes" id="UP000581087">
    <property type="component" value="Unassembled WGS sequence"/>
</dbReference>
<evidence type="ECO:0000313" key="2">
    <source>
        <dbReference type="Proteomes" id="UP000581087"/>
    </source>
</evidence>
<comment type="caution">
    <text evidence="1">The sequence shown here is derived from an EMBL/GenBank/DDBJ whole genome shotgun (WGS) entry which is preliminary data.</text>
</comment>
<organism evidence="1 2">
    <name type="scientific">Agromyces atrinae</name>
    <dbReference type="NCBI Taxonomy" id="592376"/>
    <lineage>
        <taxon>Bacteria</taxon>
        <taxon>Bacillati</taxon>
        <taxon>Actinomycetota</taxon>
        <taxon>Actinomycetes</taxon>
        <taxon>Micrococcales</taxon>
        <taxon>Microbacteriaceae</taxon>
        <taxon>Agromyces</taxon>
    </lineage>
</organism>
<protein>
    <submittedName>
        <fullName evidence="1">Uncharacterized protein</fullName>
    </submittedName>
</protein>
<reference evidence="1 2" key="1">
    <citation type="submission" date="2020-07" db="EMBL/GenBank/DDBJ databases">
        <title>Sequencing the genomes of 1000 actinobacteria strains.</title>
        <authorList>
            <person name="Klenk H.-P."/>
        </authorList>
    </citation>
    <scope>NUCLEOTIDE SEQUENCE [LARGE SCALE GENOMIC DNA]</scope>
    <source>
        <strain evidence="1 2">DSM 23870</strain>
    </source>
</reference>
<dbReference type="AlphaFoldDB" id="A0A852SJT8"/>
<sequence length="30" mass="3418">MTPKPFRLGVTFVLFGAREQHIRDAETWGG</sequence>